<organism evidence="2 11">
    <name type="scientific">Saccharolobus solfataricus</name>
    <name type="common">Sulfolobus solfataricus</name>
    <dbReference type="NCBI Taxonomy" id="2287"/>
    <lineage>
        <taxon>Archaea</taxon>
        <taxon>Thermoproteota</taxon>
        <taxon>Thermoprotei</taxon>
        <taxon>Sulfolobales</taxon>
        <taxon>Sulfolobaceae</taxon>
        <taxon>Saccharolobus</taxon>
    </lineage>
</organism>
<evidence type="ECO:0000313" key="17">
    <source>
        <dbReference type="Proteomes" id="UP000273443"/>
    </source>
</evidence>
<dbReference type="EMBL" id="CP011055">
    <property type="protein sequence ID" value="AKA73127.1"/>
    <property type="molecule type" value="Genomic_DNA"/>
</dbReference>
<dbReference type="Proteomes" id="UP000269431">
    <property type="component" value="Chromosome"/>
</dbReference>
<evidence type="ECO:0000313" key="19">
    <source>
        <dbReference type="Proteomes" id="UP000278715"/>
    </source>
</evidence>
<dbReference type="EMBL" id="CP033240">
    <property type="protein sequence ID" value="AZF80703.1"/>
    <property type="molecule type" value="Genomic_DNA"/>
</dbReference>
<evidence type="ECO:0000313" key="11">
    <source>
        <dbReference type="Proteomes" id="UP000033057"/>
    </source>
</evidence>
<dbReference type="Proteomes" id="UP000278715">
    <property type="component" value="Chromosome"/>
</dbReference>
<evidence type="ECO:0000313" key="2">
    <source>
        <dbReference type="EMBL" id="AKA75825.1"/>
    </source>
</evidence>
<evidence type="ECO:0000313" key="18">
    <source>
        <dbReference type="Proteomes" id="UP000275843"/>
    </source>
</evidence>
<dbReference type="Proteomes" id="UP000267993">
    <property type="component" value="Chromosome"/>
</dbReference>
<sequence length="146" mass="15770">MKKGKIIVPITVIVVIVLLVFSSGVLAGRNPFISTSAVSKALGGNWSVQNYYTGNNTMTEILIDSQGDVLVITQYSFPSSSLAQNFFYANSLGNIEQYGSNIISYYSHGLSESLYVLNGGKVYYISYVATASTSMPSISQLLSLIK</sequence>
<dbReference type="EMBL" id="CP033241">
    <property type="protein sequence ID" value="AZF83311.1"/>
    <property type="molecule type" value="Genomic_DNA"/>
</dbReference>
<evidence type="ECO:0000313" key="12">
    <source>
        <dbReference type="Proteomes" id="UP000033085"/>
    </source>
</evidence>
<dbReference type="Proteomes" id="UP000033085">
    <property type="component" value="Chromosome"/>
</dbReference>
<dbReference type="GeneID" id="7806548"/>
<evidence type="ECO:0000313" key="10">
    <source>
        <dbReference type="EMBL" id="AZF83311.1"/>
    </source>
</evidence>
<gene>
    <name evidence="3" type="ORF">SULA_0752</name>
    <name evidence="1" type="ORF">SULB_0754</name>
    <name evidence="2" type="ORF">SULC_0752</name>
    <name evidence="4" type="ORF">SULG_03835</name>
    <name evidence="5" type="ORF">SULH_03835</name>
    <name evidence="6" type="ORF">SULI_03835</name>
    <name evidence="7" type="ORF">SULM_03835</name>
    <name evidence="8" type="ORF">SULN_03835</name>
    <name evidence="9" type="ORF">SULO_03845</name>
    <name evidence="10" type="ORF">SULZ_03885</name>
</gene>
<dbReference type="Proteomes" id="UP000275843">
    <property type="component" value="Chromosome"/>
</dbReference>
<dbReference type="EMBL" id="CP033235">
    <property type="protein sequence ID" value="AZF67626.1"/>
    <property type="molecule type" value="Genomic_DNA"/>
</dbReference>
<evidence type="ECO:0000313" key="3">
    <source>
        <dbReference type="EMBL" id="AKA78517.1"/>
    </source>
</evidence>
<evidence type="ECO:0000313" key="14">
    <source>
        <dbReference type="Proteomes" id="UP000267993"/>
    </source>
</evidence>
<dbReference type="Proteomes" id="UP000033106">
    <property type="component" value="Chromosome"/>
</dbReference>
<name>A0A0E3MF82_SACSO</name>
<dbReference type="OMA" id="QYENYLI"/>
<dbReference type="Proteomes" id="UP000282269">
    <property type="component" value="Chromosome"/>
</dbReference>
<evidence type="ECO:0000313" key="15">
    <source>
        <dbReference type="Proteomes" id="UP000269431"/>
    </source>
</evidence>
<dbReference type="EMBL" id="CP033237">
    <property type="protein sequence ID" value="AZF72866.1"/>
    <property type="molecule type" value="Genomic_DNA"/>
</dbReference>
<proteinExistence type="predicted"/>
<evidence type="ECO:0000313" key="20">
    <source>
        <dbReference type="Proteomes" id="UP000282269"/>
    </source>
</evidence>
<evidence type="ECO:0008006" key="21">
    <source>
        <dbReference type="Google" id="ProtNLM"/>
    </source>
</evidence>
<evidence type="ECO:0000313" key="7">
    <source>
        <dbReference type="EMBL" id="AZF75490.1"/>
    </source>
</evidence>
<dbReference type="KEGG" id="ssoa:SULA_0752"/>
<evidence type="ECO:0000313" key="8">
    <source>
        <dbReference type="EMBL" id="AZF78098.1"/>
    </source>
</evidence>
<evidence type="ECO:0000313" key="6">
    <source>
        <dbReference type="EMBL" id="AZF72866.1"/>
    </source>
</evidence>
<dbReference type="Proteomes" id="UP000273194">
    <property type="component" value="Chromosome"/>
</dbReference>
<dbReference type="Proteomes" id="UP000273443">
    <property type="component" value="Chromosome"/>
</dbReference>
<dbReference type="EMBL" id="CP011056">
    <property type="protein sequence ID" value="AKA75825.1"/>
    <property type="molecule type" value="Genomic_DNA"/>
</dbReference>
<dbReference type="EMBL" id="CP033236">
    <property type="protein sequence ID" value="AZF70246.1"/>
    <property type="molecule type" value="Genomic_DNA"/>
</dbReference>
<reference evidence="14 15" key="2">
    <citation type="journal article" date="2018" name="Proc. Natl. Acad. Sci. U.S.A.">
        <title>Nonmutational mechanism of inheritance in the Archaeon Sulfolobus solfataricus.</title>
        <authorList>
            <person name="Payne S."/>
            <person name="McCarthy S."/>
            <person name="Johnson T."/>
            <person name="North E."/>
            <person name="Blum P."/>
        </authorList>
    </citation>
    <scope>NUCLEOTIDE SEQUENCE [LARGE SCALE GENOMIC DNA]</scope>
    <source>
        <strain evidence="5 14">SARC-H</strain>
        <strain evidence="6 18">SARC-I</strain>
        <strain evidence="8 19">SARC-N</strain>
        <strain evidence="9 20">SARC-O</strain>
        <strain evidence="10 15">SUL120</strain>
        <strain evidence="4 16">SULG</strain>
        <strain evidence="7 17">SULM</strain>
    </source>
</reference>
<dbReference type="AlphaFoldDB" id="A0A0E3MF82"/>
<dbReference type="EMBL" id="CP033238">
    <property type="protein sequence ID" value="AZF75490.1"/>
    <property type="molecule type" value="Genomic_DNA"/>
</dbReference>
<dbReference type="Proteomes" id="UP000033057">
    <property type="component" value="Chromosome"/>
</dbReference>
<evidence type="ECO:0000313" key="13">
    <source>
        <dbReference type="Proteomes" id="UP000033106"/>
    </source>
</evidence>
<dbReference type="EMBL" id="CP033239">
    <property type="protein sequence ID" value="AZF78098.1"/>
    <property type="molecule type" value="Genomic_DNA"/>
</dbReference>
<dbReference type="KEGG" id="ssof:SULC_0752"/>
<dbReference type="KEGG" id="ssol:SULB_0754"/>
<evidence type="ECO:0000313" key="16">
    <source>
        <dbReference type="Proteomes" id="UP000273194"/>
    </source>
</evidence>
<reference evidence="11 12" key="1">
    <citation type="journal article" date="2015" name="Genome Announc.">
        <title>Complete Genome Sequence of Sulfolobus solfataricus Strain 98/2 and Evolved Derivatives.</title>
        <authorList>
            <person name="McCarthy S."/>
            <person name="Gradnigo J."/>
            <person name="Johnson T."/>
            <person name="Payne S."/>
            <person name="Lipzen A."/>
            <person name="Martin J."/>
            <person name="Schackwitz W."/>
            <person name="Moriyama E."/>
            <person name="Blum P."/>
        </authorList>
    </citation>
    <scope>NUCLEOTIDE SEQUENCE [LARGE SCALE GENOMIC DNA]</scope>
    <source>
        <strain evidence="11">98/2 SULC</strain>
        <strain evidence="1">SARC-B</strain>
        <strain evidence="2">SARC-C</strain>
        <strain evidence="3 13">SULA</strain>
        <strain evidence="12">SULB</strain>
    </source>
</reference>
<reference evidence="2" key="3">
    <citation type="submission" date="2018-10" db="EMBL/GenBank/DDBJ databases">
        <authorList>
            <person name="McCarthy S."/>
            <person name="Gradnigo J."/>
            <person name="Johnson T."/>
            <person name="Payne S."/>
            <person name="Lipzen A."/>
            <person name="Schackwitz W."/>
            <person name="Martin J."/>
            <person name="Moriyama E."/>
            <person name="Blum P."/>
        </authorList>
    </citation>
    <scope>NUCLEOTIDE SEQUENCE</scope>
    <source>
        <strain evidence="1">SARC-B</strain>
        <strain evidence="2">SARC-C</strain>
        <strain evidence="3">SULA</strain>
    </source>
</reference>
<accession>A0A0E3MF82</accession>
<evidence type="ECO:0000313" key="1">
    <source>
        <dbReference type="EMBL" id="AKA73127.1"/>
    </source>
</evidence>
<protein>
    <recommendedName>
        <fullName evidence="21">DUF4367 domain-containing protein</fullName>
    </recommendedName>
</protein>
<evidence type="ECO:0000313" key="5">
    <source>
        <dbReference type="EMBL" id="AZF70246.1"/>
    </source>
</evidence>
<evidence type="ECO:0000313" key="9">
    <source>
        <dbReference type="EMBL" id="AZF80703.1"/>
    </source>
</evidence>
<dbReference type="RefSeq" id="WP_009992561.1">
    <property type="nucleotide sequence ID" value="NZ_CP011055.2"/>
</dbReference>
<dbReference type="PATRIC" id="fig|2287.6.peg.790"/>
<dbReference type="EMBL" id="CP011057">
    <property type="protein sequence ID" value="AKA78517.1"/>
    <property type="molecule type" value="Genomic_DNA"/>
</dbReference>
<evidence type="ECO:0000313" key="4">
    <source>
        <dbReference type="EMBL" id="AZF67626.1"/>
    </source>
</evidence>